<keyword evidence="1" id="KW-1185">Reference proteome</keyword>
<organism evidence="1 2">
    <name type="scientific">Steinernema glaseri</name>
    <dbReference type="NCBI Taxonomy" id="37863"/>
    <lineage>
        <taxon>Eukaryota</taxon>
        <taxon>Metazoa</taxon>
        <taxon>Ecdysozoa</taxon>
        <taxon>Nematoda</taxon>
        <taxon>Chromadorea</taxon>
        <taxon>Rhabditida</taxon>
        <taxon>Tylenchina</taxon>
        <taxon>Panagrolaimomorpha</taxon>
        <taxon>Strongyloidoidea</taxon>
        <taxon>Steinernematidae</taxon>
        <taxon>Steinernema</taxon>
    </lineage>
</organism>
<evidence type="ECO:0000313" key="2">
    <source>
        <dbReference type="WBParaSite" id="L893_g9246.t1"/>
    </source>
</evidence>
<proteinExistence type="predicted"/>
<dbReference type="WBParaSite" id="L893_g9246.t1">
    <property type="protein sequence ID" value="L893_g9246.t1"/>
    <property type="gene ID" value="L893_g9246"/>
</dbReference>
<accession>A0A1I8AT95</accession>
<sequence length="195" mass="22863">MDTVPRLFIESVCLRLLDRRSIRESTKLPSSWGEICTATRKKIHTLLVYLDKRSEKIYAAAQPVQAYLGPTLKQSILDAIIEKFVPIDDGSFTVNQKLSQEHMKKLFEKCTKANKTVRMLIQEDFTKIFDSTSPIDYNKYYSEREVLDEGREREVVDEGREVRFGNEDKEKLEFQIRHVFGEFVEWKWSEASEIS</sequence>
<dbReference type="Proteomes" id="UP000095287">
    <property type="component" value="Unplaced"/>
</dbReference>
<protein>
    <submittedName>
        <fullName evidence="2">Cullin domain-containing protein</fullName>
    </submittedName>
</protein>
<reference evidence="2" key="1">
    <citation type="submission" date="2016-11" db="UniProtKB">
        <authorList>
            <consortium name="WormBaseParasite"/>
        </authorList>
    </citation>
    <scope>IDENTIFICATION</scope>
</reference>
<name>A0A1I8AT95_9BILA</name>
<dbReference type="AlphaFoldDB" id="A0A1I8AT95"/>
<evidence type="ECO:0000313" key="1">
    <source>
        <dbReference type="Proteomes" id="UP000095287"/>
    </source>
</evidence>